<dbReference type="RefSeq" id="WP_131450292.1">
    <property type="nucleotide sequence ID" value="NZ_SJZI01000050.1"/>
</dbReference>
<gene>
    <name evidence="2" type="ORF">EPD60_14790</name>
</gene>
<evidence type="ECO:0000313" key="3">
    <source>
        <dbReference type="Proteomes" id="UP000295334"/>
    </source>
</evidence>
<evidence type="ECO:0000256" key="1">
    <source>
        <dbReference type="SAM" id="Coils"/>
    </source>
</evidence>
<accession>A0A4V2NV85</accession>
<keyword evidence="3" id="KW-1185">Reference proteome</keyword>
<evidence type="ECO:0000313" key="2">
    <source>
        <dbReference type="EMBL" id="TCJ12536.1"/>
    </source>
</evidence>
<keyword evidence="1" id="KW-0175">Coiled coil</keyword>
<sequence length="202" mass="23014">MRLPLLSALFLATMASCQERQAPVVASSGSASKAIKEPASNSRLYSKGREEQLIERLYNEQVEAESGLKKLEQELQDLYQRRGDSTRATTEFIAINKQYYDEAAGYASPIRDSQLRLQISRRLEESLKGFDSKKAQLEAWLGSIDRNNASIGDLHRALKVLVTLSMMERFQRTDEPPMAPMQHYVADQEMLMRQLRDSVNKK</sequence>
<dbReference type="AlphaFoldDB" id="A0A4V2NV85"/>
<reference evidence="2 3" key="1">
    <citation type="submission" date="2019-03" db="EMBL/GenBank/DDBJ databases">
        <authorList>
            <person name="Kim M.K.M."/>
        </authorList>
    </citation>
    <scope>NUCLEOTIDE SEQUENCE [LARGE SCALE GENOMIC DNA]</scope>
    <source>
        <strain evidence="2 3">17J68-12</strain>
    </source>
</reference>
<protein>
    <submittedName>
        <fullName evidence="2">Uncharacterized protein</fullName>
    </submittedName>
</protein>
<name>A0A4V2NV85_9BACT</name>
<comment type="caution">
    <text evidence="2">The sequence shown here is derived from an EMBL/GenBank/DDBJ whole genome shotgun (WGS) entry which is preliminary data.</text>
</comment>
<dbReference type="PROSITE" id="PS51257">
    <property type="entry name" value="PROKAR_LIPOPROTEIN"/>
    <property type="match status" value="1"/>
</dbReference>
<dbReference type="Proteomes" id="UP000295334">
    <property type="component" value="Unassembled WGS sequence"/>
</dbReference>
<dbReference type="EMBL" id="SJZI01000050">
    <property type="protein sequence ID" value="TCJ12536.1"/>
    <property type="molecule type" value="Genomic_DNA"/>
</dbReference>
<proteinExistence type="predicted"/>
<dbReference type="OrthoDB" id="1354837at2"/>
<organism evidence="2 3">
    <name type="scientific">Flaviaesturariibacter flavus</name>
    <dbReference type="NCBI Taxonomy" id="2502780"/>
    <lineage>
        <taxon>Bacteria</taxon>
        <taxon>Pseudomonadati</taxon>
        <taxon>Bacteroidota</taxon>
        <taxon>Chitinophagia</taxon>
        <taxon>Chitinophagales</taxon>
        <taxon>Chitinophagaceae</taxon>
        <taxon>Flaviaestuariibacter</taxon>
    </lineage>
</organism>
<feature type="coiled-coil region" evidence="1">
    <location>
        <begin position="54"/>
        <end position="88"/>
    </location>
</feature>